<dbReference type="Gene3D" id="1.10.10.10">
    <property type="entry name" value="Winged helix-like DNA-binding domain superfamily/Winged helix DNA-binding domain"/>
    <property type="match status" value="2"/>
</dbReference>
<dbReference type="PROSITE" id="PS00716">
    <property type="entry name" value="SIGMA70_2"/>
    <property type="match status" value="1"/>
</dbReference>
<dbReference type="Gene3D" id="1.10.601.10">
    <property type="entry name" value="RNA Polymerase Primary Sigma Factor"/>
    <property type="match status" value="1"/>
</dbReference>
<name>A0A9Q5ZGA8_NOSLI</name>
<dbReference type="InterPro" id="IPR009042">
    <property type="entry name" value="RNA_pol_sigma70_r1_2"/>
</dbReference>
<keyword evidence="2" id="KW-0805">Transcription regulation</keyword>
<evidence type="ECO:0000256" key="1">
    <source>
        <dbReference type="ARBA" id="ARBA00007788"/>
    </source>
</evidence>
<dbReference type="RefSeq" id="WP_099066491.1">
    <property type="nucleotide sequence ID" value="NZ_LAHD01000005.1"/>
</dbReference>
<dbReference type="InterPro" id="IPR050239">
    <property type="entry name" value="Sigma-70_RNA_pol_init_factors"/>
</dbReference>
<dbReference type="Pfam" id="PF00140">
    <property type="entry name" value="Sigma70_r1_2"/>
    <property type="match status" value="1"/>
</dbReference>
<comment type="function">
    <text evidence="6">Sigma factors are initiation factors that promote the attachment of RNA polymerase to specific initiation sites and are then released.</text>
</comment>
<comment type="caution">
    <text evidence="8">The sequence shown here is derived from an EMBL/GenBank/DDBJ whole genome shotgun (WGS) entry which is preliminary data.</text>
</comment>
<evidence type="ECO:0000256" key="2">
    <source>
        <dbReference type="ARBA" id="ARBA00023015"/>
    </source>
</evidence>
<evidence type="ECO:0000256" key="5">
    <source>
        <dbReference type="ARBA" id="ARBA00023163"/>
    </source>
</evidence>
<evidence type="ECO:0000256" key="4">
    <source>
        <dbReference type="ARBA" id="ARBA00023125"/>
    </source>
</evidence>
<evidence type="ECO:0000256" key="3">
    <source>
        <dbReference type="ARBA" id="ARBA00023082"/>
    </source>
</evidence>
<evidence type="ECO:0000313" key="8">
    <source>
        <dbReference type="EMBL" id="PHK06711.1"/>
    </source>
</evidence>
<dbReference type="InterPro" id="IPR007627">
    <property type="entry name" value="RNA_pol_sigma70_r2"/>
</dbReference>
<dbReference type="InterPro" id="IPR013324">
    <property type="entry name" value="RNA_pol_sigma_r3/r4-like"/>
</dbReference>
<comment type="similarity">
    <text evidence="1">Belongs to the sigma-70 factor family.</text>
</comment>
<dbReference type="SUPFAM" id="SSF88659">
    <property type="entry name" value="Sigma3 and sigma4 domains of RNA polymerase sigma factors"/>
    <property type="match status" value="2"/>
</dbReference>
<dbReference type="GO" id="GO:0016987">
    <property type="term" value="F:sigma factor activity"/>
    <property type="evidence" value="ECO:0007669"/>
    <property type="project" value="UniProtKB-KW"/>
</dbReference>
<dbReference type="InterPro" id="IPR007624">
    <property type="entry name" value="RNA_pol_sigma70_r3"/>
</dbReference>
<dbReference type="PANTHER" id="PTHR30603">
    <property type="entry name" value="RNA POLYMERASE SIGMA FACTOR RPO"/>
    <property type="match status" value="1"/>
</dbReference>
<sequence>MAKKAPSGDSINTYLKEIGKYPLLSPQQEIMLGKQVQQMLDIKEKAQQMCKLERDTYLSSDEVRAIICTGEKAKNQMINANLRLVVLVAKKYQNRNMEFLDLIQEGGLGLCRAVEKFDPSKGYKFSTYAYWWIRQAITRAISEKARTIRLPINLNEKLSKLKQARSVLSQSLGRSPNIKEVAEFLKIDASKVKRYLEILQNQHTISLNTRCGDSQENELGELLEGNQLSIEEYVEQEFIKEQVSNLIDNLSEKQRMVIALRYGLDADNPLTLRQISDAIHISRERIRQIELEAMKKMRSACKKQTVSLGNIPLNHG</sequence>
<dbReference type="InterPro" id="IPR007630">
    <property type="entry name" value="RNA_pol_sigma70_r4"/>
</dbReference>
<dbReference type="AlphaFoldDB" id="A0A9Q5ZGA8"/>
<reference evidence="8 9" key="1">
    <citation type="submission" date="2015-02" db="EMBL/GenBank/DDBJ databases">
        <title>Nostoc linckia genome annotation.</title>
        <authorList>
            <person name="Zhou Z."/>
        </authorList>
    </citation>
    <scope>NUCLEOTIDE SEQUENCE [LARGE SCALE GENOMIC DNA]</scope>
    <source>
        <strain evidence="9">z8</strain>
    </source>
</reference>
<dbReference type="SUPFAM" id="SSF88946">
    <property type="entry name" value="Sigma2 domain of RNA polymerase sigma factors"/>
    <property type="match status" value="1"/>
</dbReference>
<evidence type="ECO:0000259" key="7">
    <source>
        <dbReference type="PROSITE" id="PS00716"/>
    </source>
</evidence>
<evidence type="ECO:0000313" key="9">
    <source>
        <dbReference type="Proteomes" id="UP000222310"/>
    </source>
</evidence>
<accession>A0A9Q5ZGA8</accession>
<dbReference type="GO" id="GO:0003677">
    <property type="term" value="F:DNA binding"/>
    <property type="evidence" value="ECO:0007669"/>
    <property type="project" value="UniProtKB-KW"/>
</dbReference>
<dbReference type="Pfam" id="PF04542">
    <property type="entry name" value="Sigma70_r2"/>
    <property type="match status" value="1"/>
</dbReference>
<dbReference type="InterPro" id="IPR013325">
    <property type="entry name" value="RNA_pol_sigma_r2"/>
</dbReference>
<dbReference type="Pfam" id="PF04545">
    <property type="entry name" value="Sigma70_r4"/>
    <property type="match status" value="1"/>
</dbReference>
<dbReference type="PANTHER" id="PTHR30603:SF60">
    <property type="entry name" value="RNA POLYMERASE SIGMA FACTOR RPOD"/>
    <property type="match status" value="1"/>
</dbReference>
<dbReference type="InterPro" id="IPR014284">
    <property type="entry name" value="RNA_pol_sigma-70_dom"/>
</dbReference>
<dbReference type="CDD" id="cd06171">
    <property type="entry name" value="Sigma70_r4"/>
    <property type="match status" value="1"/>
</dbReference>
<gene>
    <name evidence="8" type="ORF">VF08_02950</name>
</gene>
<keyword evidence="5" id="KW-0804">Transcription</keyword>
<keyword evidence="3" id="KW-0731">Sigma factor</keyword>
<feature type="domain" description="RNA polymerase sigma-70" evidence="7">
    <location>
        <begin position="271"/>
        <end position="297"/>
    </location>
</feature>
<evidence type="ECO:0000256" key="6">
    <source>
        <dbReference type="ARBA" id="ARBA00055079"/>
    </source>
</evidence>
<dbReference type="GO" id="GO:0006352">
    <property type="term" value="P:DNA-templated transcription initiation"/>
    <property type="evidence" value="ECO:0007669"/>
    <property type="project" value="InterPro"/>
</dbReference>
<dbReference type="InterPro" id="IPR036388">
    <property type="entry name" value="WH-like_DNA-bd_sf"/>
</dbReference>
<dbReference type="InterPro" id="IPR000943">
    <property type="entry name" value="RNA_pol_sigma70"/>
</dbReference>
<keyword evidence="4" id="KW-0238">DNA-binding</keyword>
<proteinExistence type="inferred from homology"/>
<dbReference type="GeneID" id="57094409"/>
<dbReference type="NCBIfam" id="TIGR02937">
    <property type="entry name" value="sigma70-ECF"/>
    <property type="match status" value="1"/>
</dbReference>
<protein>
    <recommendedName>
        <fullName evidence="7">RNA polymerase sigma-70 domain-containing protein</fullName>
    </recommendedName>
</protein>
<organism evidence="8 9">
    <name type="scientific">Nostoc linckia z8</name>
    <dbReference type="NCBI Taxonomy" id="1628746"/>
    <lineage>
        <taxon>Bacteria</taxon>
        <taxon>Bacillati</taxon>
        <taxon>Cyanobacteriota</taxon>
        <taxon>Cyanophyceae</taxon>
        <taxon>Nostocales</taxon>
        <taxon>Nostocaceae</taxon>
        <taxon>Nostoc</taxon>
    </lineage>
</organism>
<dbReference type="Proteomes" id="UP000222310">
    <property type="component" value="Unassembled WGS sequence"/>
</dbReference>
<dbReference type="PRINTS" id="PR00046">
    <property type="entry name" value="SIGMA70FCT"/>
</dbReference>
<dbReference type="Pfam" id="PF04539">
    <property type="entry name" value="Sigma70_r3"/>
    <property type="match status" value="1"/>
</dbReference>
<dbReference type="EMBL" id="LAHD01000005">
    <property type="protein sequence ID" value="PHK06711.1"/>
    <property type="molecule type" value="Genomic_DNA"/>
</dbReference>
<dbReference type="FunFam" id="1.10.601.10:FF:000001">
    <property type="entry name" value="RNA polymerase sigma factor SigA"/>
    <property type="match status" value="1"/>
</dbReference>